<gene>
    <name evidence="9" type="ORF">SAMN06296052_12418</name>
</gene>
<keyword evidence="6 7" id="KW-0472">Membrane</keyword>
<evidence type="ECO:0000256" key="2">
    <source>
        <dbReference type="ARBA" id="ARBA00022448"/>
    </source>
</evidence>
<comment type="similarity">
    <text evidence="7">Belongs to the binding-protein-dependent transport system permease family.</text>
</comment>
<evidence type="ECO:0000256" key="4">
    <source>
        <dbReference type="ARBA" id="ARBA00022692"/>
    </source>
</evidence>
<dbReference type="InterPro" id="IPR035906">
    <property type="entry name" value="MetI-like_sf"/>
</dbReference>
<keyword evidence="2 7" id="KW-0813">Transport</keyword>
<dbReference type="SUPFAM" id="SSF161098">
    <property type="entry name" value="MetI-like"/>
    <property type="match status" value="1"/>
</dbReference>
<reference evidence="10" key="1">
    <citation type="submission" date="2017-06" db="EMBL/GenBank/DDBJ databases">
        <authorList>
            <person name="Varghese N."/>
            <person name="Submissions S."/>
        </authorList>
    </citation>
    <scope>NUCLEOTIDE SEQUENCE [LARGE SCALE GENOMIC DNA]</scope>
    <source>
        <strain evidence="10">NKM1</strain>
    </source>
</reference>
<dbReference type="GO" id="GO:0005886">
    <property type="term" value="C:plasma membrane"/>
    <property type="evidence" value="ECO:0007669"/>
    <property type="project" value="UniProtKB-SubCell"/>
</dbReference>
<dbReference type="Proteomes" id="UP000198432">
    <property type="component" value="Unassembled WGS sequence"/>
</dbReference>
<feature type="transmembrane region" description="Helical" evidence="7">
    <location>
        <begin position="21"/>
        <end position="40"/>
    </location>
</feature>
<feature type="transmembrane region" description="Helical" evidence="7">
    <location>
        <begin position="159"/>
        <end position="181"/>
    </location>
</feature>
<dbReference type="AlphaFoldDB" id="A0A239JVS4"/>
<keyword evidence="10" id="KW-1185">Reference proteome</keyword>
<accession>A0A239JVS4</accession>
<dbReference type="Gene3D" id="1.10.3720.10">
    <property type="entry name" value="MetI-like"/>
    <property type="match status" value="1"/>
</dbReference>
<keyword evidence="3" id="KW-1003">Cell membrane</keyword>
<protein>
    <submittedName>
        <fullName evidence="9">Peptide/nickel transport system permease protein</fullName>
    </submittedName>
</protein>
<evidence type="ECO:0000256" key="3">
    <source>
        <dbReference type="ARBA" id="ARBA00022475"/>
    </source>
</evidence>
<evidence type="ECO:0000256" key="6">
    <source>
        <dbReference type="ARBA" id="ARBA00023136"/>
    </source>
</evidence>
<dbReference type="PANTHER" id="PTHR43386">
    <property type="entry name" value="OLIGOPEPTIDE TRANSPORT SYSTEM PERMEASE PROTEIN APPC"/>
    <property type="match status" value="1"/>
</dbReference>
<evidence type="ECO:0000313" key="10">
    <source>
        <dbReference type="Proteomes" id="UP000198432"/>
    </source>
</evidence>
<dbReference type="PROSITE" id="PS50928">
    <property type="entry name" value="ABC_TM1"/>
    <property type="match status" value="1"/>
</dbReference>
<evidence type="ECO:0000256" key="7">
    <source>
        <dbReference type="RuleBase" id="RU363032"/>
    </source>
</evidence>
<dbReference type="InterPro" id="IPR000515">
    <property type="entry name" value="MetI-like"/>
</dbReference>
<dbReference type="Pfam" id="PF00528">
    <property type="entry name" value="BPD_transp_1"/>
    <property type="match status" value="1"/>
</dbReference>
<evidence type="ECO:0000256" key="5">
    <source>
        <dbReference type="ARBA" id="ARBA00022989"/>
    </source>
</evidence>
<dbReference type="InterPro" id="IPR050366">
    <property type="entry name" value="BP-dependent_transpt_permease"/>
</dbReference>
<dbReference type="RefSeq" id="WP_089321082.1">
    <property type="nucleotide sequence ID" value="NZ_FZOQ01000024.1"/>
</dbReference>
<sequence length="363" mass="40260">MRQIWQKLKVLGRGKLAFSAAMAYLLCLLVLISILPWLPLPYAPNYLDLSHTLQPPFSANAAGAEEGFHLLGTDALGRDVLSNMLYGARTAFFVSLPVMLLSTLLGLLVGMSAGYFAGKGVSLNRGKFLVLCLSFLLFAFYAVYLPAKAWRLGLGDDVIFYSLGTFLLFTVLLYTLFFSLFRRIRTLKKKVVFPVDELVLKVIEVLSSIPRFVLILLLAALFPPSVVLLSAILVFTLWTETARLARAEMLRTRQLSYFEAAHSLGLTNWQLLYRQALPNIVGPILVSFTFGLGSLLTLESTLSFLNIGVPTTFVSWGRLIAGIKTNTSAWWLVLFPGAMLTATVLALYTTSYYLTSAFTQHKD</sequence>
<evidence type="ECO:0000259" key="8">
    <source>
        <dbReference type="PROSITE" id="PS50928"/>
    </source>
</evidence>
<feature type="transmembrane region" description="Helical" evidence="7">
    <location>
        <begin position="304"/>
        <end position="323"/>
    </location>
</feature>
<feature type="transmembrane region" description="Helical" evidence="7">
    <location>
        <begin position="329"/>
        <end position="354"/>
    </location>
</feature>
<name>A0A239JVS4_9BACT</name>
<dbReference type="OrthoDB" id="9783218at2"/>
<organism evidence="9 10">
    <name type="scientific">Pontibacter ummariensis</name>
    <dbReference type="NCBI Taxonomy" id="1610492"/>
    <lineage>
        <taxon>Bacteria</taxon>
        <taxon>Pseudomonadati</taxon>
        <taxon>Bacteroidota</taxon>
        <taxon>Cytophagia</taxon>
        <taxon>Cytophagales</taxon>
        <taxon>Hymenobacteraceae</taxon>
        <taxon>Pontibacter</taxon>
    </lineage>
</organism>
<feature type="transmembrane region" description="Helical" evidence="7">
    <location>
        <begin position="212"/>
        <end position="238"/>
    </location>
</feature>
<evidence type="ECO:0000256" key="1">
    <source>
        <dbReference type="ARBA" id="ARBA00004651"/>
    </source>
</evidence>
<dbReference type="PANTHER" id="PTHR43386:SF1">
    <property type="entry name" value="D,D-DIPEPTIDE TRANSPORT SYSTEM PERMEASE PROTEIN DDPC-RELATED"/>
    <property type="match status" value="1"/>
</dbReference>
<comment type="subcellular location">
    <subcellularLocation>
        <location evidence="1 7">Cell membrane</location>
        <topology evidence="1 7">Multi-pass membrane protein</topology>
    </subcellularLocation>
</comment>
<proteinExistence type="inferred from homology"/>
<dbReference type="GO" id="GO:0055085">
    <property type="term" value="P:transmembrane transport"/>
    <property type="evidence" value="ECO:0007669"/>
    <property type="project" value="InterPro"/>
</dbReference>
<feature type="transmembrane region" description="Helical" evidence="7">
    <location>
        <begin position="91"/>
        <end position="116"/>
    </location>
</feature>
<evidence type="ECO:0000313" key="9">
    <source>
        <dbReference type="EMBL" id="SNT09971.1"/>
    </source>
</evidence>
<feature type="transmembrane region" description="Helical" evidence="7">
    <location>
        <begin position="128"/>
        <end position="147"/>
    </location>
</feature>
<dbReference type="CDD" id="cd06261">
    <property type="entry name" value="TM_PBP2"/>
    <property type="match status" value="1"/>
</dbReference>
<dbReference type="EMBL" id="FZOQ01000024">
    <property type="protein sequence ID" value="SNT09971.1"/>
    <property type="molecule type" value="Genomic_DNA"/>
</dbReference>
<keyword evidence="4 7" id="KW-0812">Transmembrane</keyword>
<feature type="domain" description="ABC transmembrane type-1" evidence="8">
    <location>
        <begin position="168"/>
        <end position="351"/>
    </location>
</feature>
<keyword evidence="5 7" id="KW-1133">Transmembrane helix</keyword>